<proteinExistence type="predicted"/>
<reference evidence="2 3" key="1">
    <citation type="submission" date="2021-03" db="EMBL/GenBank/DDBJ databases">
        <authorList>
            <person name="Kanchanasin P."/>
            <person name="Saeng-In P."/>
            <person name="Phongsopitanun W."/>
            <person name="Yuki M."/>
            <person name="Kudo T."/>
            <person name="Ohkuma M."/>
            <person name="Tanasupawat S."/>
        </authorList>
    </citation>
    <scope>NUCLEOTIDE SEQUENCE [LARGE SCALE GENOMIC DNA]</scope>
    <source>
        <strain evidence="2 3">L46</strain>
    </source>
</reference>
<dbReference type="Proteomes" id="UP000666915">
    <property type="component" value="Unassembled WGS sequence"/>
</dbReference>
<sequence>MVEIAVHHDGFDPLAHQPDETACDRGEMRAWTYHIALSGEPARVVGWPVEARARQHPGLVHQVVELGLDPAVPTDRVDGTLGAGPPRRSTALPVAREYVRAGRGRLQAIEGSRHANDQCSQSGGSGGKVMGSRCSSASAAPDAGMMRLETALVELRMEVGATIGAVFLLPPEERVLRLAVHCGASWQIAAP</sequence>
<feature type="region of interest" description="Disordered" evidence="1">
    <location>
        <begin position="112"/>
        <end position="136"/>
    </location>
</feature>
<gene>
    <name evidence="2" type="ORF">J4557_48270</name>
</gene>
<evidence type="ECO:0000256" key="1">
    <source>
        <dbReference type="SAM" id="MobiDB-lite"/>
    </source>
</evidence>
<organism evidence="2 3">
    <name type="scientific">Actinomadura nitritigenes</name>
    <dbReference type="NCBI Taxonomy" id="134602"/>
    <lineage>
        <taxon>Bacteria</taxon>
        <taxon>Bacillati</taxon>
        <taxon>Actinomycetota</taxon>
        <taxon>Actinomycetes</taxon>
        <taxon>Streptosporangiales</taxon>
        <taxon>Thermomonosporaceae</taxon>
        <taxon>Actinomadura</taxon>
    </lineage>
</organism>
<evidence type="ECO:0000313" key="2">
    <source>
        <dbReference type="EMBL" id="MBO2445323.1"/>
    </source>
</evidence>
<comment type="caution">
    <text evidence="2">The sequence shown here is derived from an EMBL/GenBank/DDBJ whole genome shotgun (WGS) entry which is preliminary data.</text>
</comment>
<name>A0ABS3RGH2_9ACTN</name>
<evidence type="ECO:0000313" key="3">
    <source>
        <dbReference type="Proteomes" id="UP000666915"/>
    </source>
</evidence>
<keyword evidence="3" id="KW-1185">Reference proteome</keyword>
<dbReference type="EMBL" id="JAGEOK010000072">
    <property type="protein sequence ID" value="MBO2445323.1"/>
    <property type="molecule type" value="Genomic_DNA"/>
</dbReference>
<protein>
    <submittedName>
        <fullName evidence="2">Uncharacterized protein</fullName>
    </submittedName>
</protein>
<dbReference type="RefSeq" id="WP_208274630.1">
    <property type="nucleotide sequence ID" value="NZ_BAAAGM010000135.1"/>
</dbReference>
<accession>A0ABS3RGH2</accession>